<dbReference type="Pfam" id="PF01344">
    <property type="entry name" value="Kelch_1"/>
    <property type="match status" value="1"/>
</dbReference>
<dbReference type="SUPFAM" id="SSF117281">
    <property type="entry name" value="Kelch motif"/>
    <property type="match status" value="2"/>
</dbReference>
<proteinExistence type="predicted"/>
<dbReference type="SMART" id="SM00612">
    <property type="entry name" value="Kelch"/>
    <property type="match status" value="6"/>
</dbReference>
<dbReference type="Proteomes" id="UP001174909">
    <property type="component" value="Unassembled WGS sequence"/>
</dbReference>
<keyword evidence="4" id="KW-1185">Reference proteome</keyword>
<reference evidence="3" key="1">
    <citation type="submission" date="2023-03" db="EMBL/GenBank/DDBJ databases">
        <authorList>
            <person name="Steffen K."/>
            <person name="Cardenas P."/>
        </authorList>
    </citation>
    <scope>NUCLEOTIDE SEQUENCE</scope>
</reference>
<protein>
    <submittedName>
        <fullName evidence="3">Kelch domain-containing protein 8B</fullName>
    </submittedName>
</protein>
<evidence type="ECO:0000256" key="1">
    <source>
        <dbReference type="ARBA" id="ARBA00022441"/>
    </source>
</evidence>
<gene>
    <name evidence="3" type="ORF">GBAR_LOCUS30832</name>
</gene>
<dbReference type="PRINTS" id="PR00501">
    <property type="entry name" value="KELCHREPEAT"/>
</dbReference>
<dbReference type="AlphaFoldDB" id="A0AA35U0V8"/>
<dbReference type="PANTHER" id="PTHR46260">
    <property type="entry name" value="RING-TYPE DOMAIN-CONTAINING PROTEIN"/>
    <property type="match status" value="1"/>
</dbReference>
<sequence>MASGRPEVAEVDSYSWERLPDMLHPRCYTTGAYHQGKTLPGCDKEGVATDLAEVYDFTMREWAPLPNIPHRRAACTTAVVHGNKIYLIGGVKENQRPQDAVDVFDIERREWDESFPPLPIGVVGPFIQLMEERIYVIAGTNKKEPACNQSVFLDVDEKVWNPTPPKPTPCYACGGYRRGTKIYIVGGRDGQTPIKSLEVYDTETQQWEKLAPIPSIRVFYSVMGVEDEIFALGGLVPMVGICKIAEKYSITDNKWTRLKDMLEIRSDASYAVIGGRLVVAGGLGGQQLQAMSTVECIAPRGKRFHRLPNLSKARSSMSSVTFEGKLVTMNGVGDGGIQKIVEVLSVKPKKEDN</sequence>
<dbReference type="InterPro" id="IPR006652">
    <property type="entry name" value="Kelch_1"/>
</dbReference>
<dbReference type="EMBL" id="CASHTH010004372">
    <property type="protein sequence ID" value="CAI8056586.1"/>
    <property type="molecule type" value="Genomic_DNA"/>
</dbReference>
<dbReference type="Pfam" id="PF24681">
    <property type="entry name" value="Kelch_KLHDC2_KLHL20_DRC7"/>
    <property type="match status" value="1"/>
</dbReference>
<keyword evidence="2" id="KW-0677">Repeat</keyword>
<organism evidence="3 4">
    <name type="scientific">Geodia barretti</name>
    <name type="common">Barrett's horny sponge</name>
    <dbReference type="NCBI Taxonomy" id="519541"/>
    <lineage>
        <taxon>Eukaryota</taxon>
        <taxon>Metazoa</taxon>
        <taxon>Porifera</taxon>
        <taxon>Demospongiae</taxon>
        <taxon>Heteroscleromorpha</taxon>
        <taxon>Tetractinellida</taxon>
        <taxon>Astrophorina</taxon>
        <taxon>Geodiidae</taxon>
        <taxon>Geodia</taxon>
    </lineage>
</organism>
<dbReference type="Gene3D" id="2.120.10.80">
    <property type="entry name" value="Kelch-type beta propeller"/>
    <property type="match status" value="2"/>
</dbReference>
<dbReference type="InterPro" id="IPR015915">
    <property type="entry name" value="Kelch-typ_b-propeller"/>
</dbReference>
<dbReference type="InterPro" id="IPR051746">
    <property type="entry name" value="Kelch_domain_containing_8"/>
</dbReference>
<accession>A0AA35U0V8</accession>
<dbReference type="PANTHER" id="PTHR46260:SF3">
    <property type="entry name" value="RING-TYPE DOMAIN-CONTAINING PROTEIN"/>
    <property type="match status" value="1"/>
</dbReference>
<name>A0AA35U0V8_GEOBA</name>
<evidence type="ECO:0000256" key="2">
    <source>
        <dbReference type="ARBA" id="ARBA00022737"/>
    </source>
</evidence>
<evidence type="ECO:0000313" key="3">
    <source>
        <dbReference type="EMBL" id="CAI8056586.1"/>
    </source>
</evidence>
<evidence type="ECO:0000313" key="4">
    <source>
        <dbReference type="Proteomes" id="UP001174909"/>
    </source>
</evidence>
<keyword evidence="1" id="KW-0880">Kelch repeat</keyword>
<comment type="caution">
    <text evidence="3">The sequence shown here is derived from an EMBL/GenBank/DDBJ whole genome shotgun (WGS) entry which is preliminary data.</text>
</comment>